<dbReference type="Proteomes" id="UP000790377">
    <property type="component" value="Unassembled WGS sequence"/>
</dbReference>
<keyword evidence="2" id="KW-1185">Reference proteome</keyword>
<dbReference type="EMBL" id="MU267930">
    <property type="protein sequence ID" value="KAH7907178.1"/>
    <property type="molecule type" value="Genomic_DNA"/>
</dbReference>
<evidence type="ECO:0000313" key="1">
    <source>
        <dbReference type="EMBL" id="KAH7907178.1"/>
    </source>
</evidence>
<sequence length="1441" mass="163073">MPPQRANGTNPDLSAPTITQNNGLPLQRVPANIRDVAPQVANPDNPDPPADEVWDYWPDGDFERFFTWDQADQTDGLMEHWACEPKGGDKRGSVHATEWTKGKRTRRECMGIIYCDDPSCNIIIRPTTRRLTIQQQLRQQCECGAKLSLQTCGATSTLYSFEKGIQFVHKGTHDHHPPTHILHLTPNQRARFEKIVYENPTAGPLSLLVGPQGRHGPKKGVGEISTILLNTDRIKAELRRLKEKGSTQEWQDTFAQFKADHDDWVVYDQFGPVSVIVMQTPFMASSVVKDYISSDAVNGIVSDAAHGYWKDTKNLLIISSTYNPQLQCWVPGIMTYTNGASEEHYRIHFLCLFERMAAECERRNIEITDDLFANVVDFSEAERAGYIEAFVDFWTKQGDLRSDDRLRQAAASLIKGCQQHFRSQVTRVSKISGAVPPHLKEHFQDRTMSLLEAPNVTEFNHTVDALLQDFPQIETWLRWWLRESHASMLFPPFRAMREDIWQSIPNTTNAEESMHWKIYRAVGSGYTLMAGMLYLLVFASHYDELAAAKSGEYQYIRYGQAERWKLVKADIGRTKPQRAPEVQAKRAKMNDGRPPDTSRQLLGKTLPAEHADDITRANLKSRPGYPWKDNSCWLDTRFRDISAAHPLSSLHQAMDFRMTMGSTHPLASKLLMTQRDGFRETLHSARIINSVKDKDTLIGWLGNLLKHKAGDESQAAELASAAARSYFEGHTVTLRSCTGTLTNAPHWQITRYPTQSCHTGFHLNARLSERYSGSIKKWFQSDVVQINRTPIDAPQCWQTADGAPLCSGASYFLSLFIHLPVMLILDLGDVVDPQNQWEIPRRLYPLSQGAAKSHGVVYEIVGLALFSPERAHFTARYTPNGRQIFDYDGLRNGGMAQLLKGANVSSHMTGFSDNMHLPDDYHIYGIIYQLEGGIKAQNFIARHQTQQAERLFGIHFDFGEHTTQLDGNLPHVSLIKPHSRPLAPEDLKWLKRPTKAKTIDYAPVPDPATDSTIISVPTLAENNALKDEAANILSSSQQSAYPVYCRCGLTGDGHGLSLDSAMVMCEDCQNWSHIACQRGARASNLARTQKFICDFCSPYRPSSKKNSTRRRRTEAKESEKPPKASLRERLAGKGALARIDKYWYPVRLIQRQLNPALWQVKFWRGCRFPKGVTVQPNQTVNESSLVDELWHDKKSRREIRLGKWIHACQTPDQEDLIAHFLQVPYPDEIHQILTRHISTLCKLLECPDPDGYSDLPVGQYLISHNQSPLTTGGYSIKFCGDFTARAYAEVANWFHHNVPGAKSGSHRWLGCAPLAHALTLLIAHRQRQIFEALPEFPTDGSEEEQMAFLLKHAWDDLDTKTGTQALFVDVDLECLAALEARMFEDSIHAGSAGNQQWGLDVGEHQHRWNPYEGLPEEWNAHDREFSETELQVSNWPSSCIF</sequence>
<gene>
    <name evidence="1" type="ORF">BJ138DRAFT_1014934</name>
</gene>
<reference evidence="1" key="1">
    <citation type="journal article" date="2021" name="New Phytol.">
        <title>Evolutionary innovations through gain and loss of genes in the ectomycorrhizal Boletales.</title>
        <authorList>
            <person name="Wu G."/>
            <person name="Miyauchi S."/>
            <person name="Morin E."/>
            <person name="Kuo A."/>
            <person name="Drula E."/>
            <person name="Varga T."/>
            <person name="Kohler A."/>
            <person name="Feng B."/>
            <person name="Cao Y."/>
            <person name="Lipzen A."/>
            <person name="Daum C."/>
            <person name="Hundley H."/>
            <person name="Pangilinan J."/>
            <person name="Johnson J."/>
            <person name="Barry K."/>
            <person name="LaButti K."/>
            <person name="Ng V."/>
            <person name="Ahrendt S."/>
            <person name="Min B."/>
            <person name="Choi I.G."/>
            <person name="Park H."/>
            <person name="Plett J.M."/>
            <person name="Magnuson J."/>
            <person name="Spatafora J.W."/>
            <person name="Nagy L.G."/>
            <person name="Henrissat B."/>
            <person name="Grigoriev I.V."/>
            <person name="Yang Z.L."/>
            <person name="Xu J."/>
            <person name="Martin F.M."/>
        </authorList>
    </citation>
    <scope>NUCLEOTIDE SEQUENCE</scope>
    <source>
        <strain evidence="1">ATCC 28755</strain>
    </source>
</reference>
<comment type="caution">
    <text evidence="1">The sequence shown here is derived from an EMBL/GenBank/DDBJ whole genome shotgun (WGS) entry which is preliminary data.</text>
</comment>
<accession>A0ACB8A2A0</accession>
<evidence type="ECO:0000313" key="2">
    <source>
        <dbReference type="Proteomes" id="UP000790377"/>
    </source>
</evidence>
<protein>
    <submittedName>
        <fullName evidence="1">Uncharacterized protein</fullName>
    </submittedName>
</protein>
<name>A0ACB8A2A0_9AGAM</name>
<organism evidence="1 2">
    <name type="scientific">Hygrophoropsis aurantiaca</name>
    <dbReference type="NCBI Taxonomy" id="72124"/>
    <lineage>
        <taxon>Eukaryota</taxon>
        <taxon>Fungi</taxon>
        <taxon>Dikarya</taxon>
        <taxon>Basidiomycota</taxon>
        <taxon>Agaricomycotina</taxon>
        <taxon>Agaricomycetes</taxon>
        <taxon>Agaricomycetidae</taxon>
        <taxon>Boletales</taxon>
        <taxon>Coniophorineae</taxon>
        <taxon>Hygrophoropsidaceae</taxon>
        <taxon>Hygrophoropsis</taxon>
    </lineage>
</organism>
<proteinExistence type="predicted"/>